<dbReference type="GO" id="GO:0003676">
    <property type="term" value="F:nucleic acid binding"/>
    <property type="evidence" value="ECO:0007669"/>
    <property type="project" value="InterPro"/>
</dbReference>
<evidence type="ECO:0000256" key="1">
    <source>
        <dbReference type="ARBA" id="ARBA00007453"/>
    </source>
</evidence>
<dbReference type="SUPFAM" id="SSF50998">
    <property type="entry name" value="Quinoprotein alcohol dehydrogenase-like"/>
    <property type="match status" value="1"/>
</dbReference>
<dbReference type="Pfam" id="PF03178">
    <property type="entry name" value="CPSF_A"/>
    <property type="match status" value="1"/>
</dbReference>
<evidence type="ECO:0000313" key="4">
    <source>
        <dbReference type="EnsemblPlants" id="PGSC0003DMT400009595"/>
    </source>
</evidence>
<dbReference type="OMA" id="SHTIAIC"/>
<accession>M0ZWK6</accession>
<name>M0ZWK6_SOLTU</name>
<dbReference type="InterPro" id="IPR004871">
    <property type="entry name" value="RSE1/DDB1/CPSF1_C"/>
</dbReference>
<dbReference type="InterPro" id="IPR015943">
    <property type="entry name" value="WD40/YVTN_repeat-like_dom_sf"/>
</dbReference>
<evidence type="ECO:0000313" key="5">
    <source>
        <dbReference type="Proteomes" id="UP000011115"/>
    </source>
</evidence>
<evidence type="ECO:0000256" key="2">
    <source>
        <dbReference type="ARBA" id="ARBA00014577"/>
    </source>
</evidence>
<dbReference type="HOGENOM" id="CLU_1067156_0_0_1"/>
<keyword evidence="5" id="KW-1185">Reference proteome</keyword>
<sequence>MVTGQLKGSELLGKKKLSLGTQPVTLCAFLFNEATRIFASSNTSMAIYNSIFCCEVNNLNDVRLMSPYRVEAFPNSALHISHQEQSHTIAICTVKRDDKDDMVSLVQLFDDQTCHRKWTYKLKEFEHSCSLISCSFSEDDNVYYCVGTAYLKLDANECTKGRILVLQVVQGSKLHLVAEMETDGAVYCLNAFTGKLLAAINQNIKLYKWASLKSCRGRELKPGCLYWGSVLSRFIQTHGDAMRSISLLRLKVLVVIIYLKK</sequence>
<dbReference type="STRING" id="4113.M0ZWK6"/>
<dbReference type="PANTHER" id="PTHR10644">
    <property type="entry name" value="DNA REPAIR/RNA PROCESSING CPSF FAMILY"/>
    <property type="match status" value="1"/>
</dbReference>
<dbReference type="InterPro" id="IPR050358">
    <property type="entry name" value="RSE1/DDB1/CFT1"/>
</dbReference>
<dbReference type="InterPro" id="IPR011047">
    <property type="entry name" value="Quinoprotein_ADH-like_sf"/>
</dbReference>
<dbReference type="Gene3D" id="2.130.10.10">
    <property type="entry name" value="YVTN repeat-like/Quinoprotein amine dehydrogenase"/>
    <property type="match status" value="1"/>
</dbReference>
<feature type="domain" description="RSE1/DDB1/CPSF1 C-terminal" evidence="3">
    <location>
        <begin position="104"/>
        <end position="250"/>
    </location>
</feature>
<reference evidence="5" key="1">
    <citation type="journal article" date="2011" name="Nature">
        <title>Genome sequence and analysis of the tuber crop potato.</title>
        <authorList>
            <consortium name="The Potato Genome Sequencing Consortium"/>
        </authorList>
    </citation>
    <scope>NUCLEOTIDE SEQUENCE [LARGE SCALE GENOMIC DNA]</scope>
    <source>
        <strain evidence="5">cv. DM1-3 516 R44</strain>
    </source>
</reference>
<proteinExistence type="inferred from homology"/>
<dbReference type="Gramene" id="PGSC0003DMT400009595">
    <property type="protein sequence ID" value="PGSC0003DMT400009595"/>
    <property type="gene ID" value="PGSC0003DMG400003744"/>
</dbReference>
<reference evidence="4" key="2">
    <citation type="submission" date="2015-06" db="UniProtKB">
        <authorList>
            <consortium name="EnsemblPlants"/>
        </authorList>
    </citation>
    <scope>IDENTIFICATION</scope>
    <source>
        <strain evidence="4">DM1-3 516 R44</strain>
    </source>
</reference>
<comment type="similarity">
    <text evidence="1">Belongs to the DDB1 family.</text>
</comment>
<organism evidence="4 5">
    <name type="scientific">Solanum tuberosum</name>
    <name type="common">Potato</name>
    <dbReference type="NCBI Taxonomy" id="4113"/>
    <lineage>
        <taxon>Eukaryota</taxon>
        <taxon>Viridiplantae</taxon>
        <taxon>Streptophyta</taxon>
        <taxon>Embryophyta</taxon>
        <taxon>Tracheophyta</taxon>
        <taxon>Spermatophyta</taxon>
        <taxon>Magnoliopsida</taxon>
        <taxon>eudicotyledons</taxon>
        <taxon>Gunneridae</taxon>
        <taxon>Pentapetalae</taxon>
        <taxon>asterids</taxon>
        <taxon>lamiids</taxon>
        <taxon>Solanales</taxon>
        <taxon>Solanaceae</taxon>
        <taxon>Solanoideae</taxon>
        <taxon>Solaneae</taxon>
        <taxon>Solanum</taxon>
    </lineage>
</organism>
<dbReference type="eggNOG" id="KOG1897">
    <property type="taxonomic scope" value="Eukaryota"/>
</dbReference>
<protein>
    <recommendedName>
        <fullName evidence="2">DNA damage-binding protein 1</fullName>
    </recommendedName>
</protein>
<dbReference type="InParanoid" id="M0ZWK6"/>
<dbReference type="GO" id="GO:0005634">
    <property type="term" value="C:nucleus"/>
    <property type="evidence" value="ECO:0007669"/>
    <property type="project" value="InterPro"/>
</dbReference>
<dbReference type="PaxDb" id="4113-PGSC0003DMT400009595"/>
<dbReference type="Proteomes" id="UP000011115">
    <property type="component" value="Unassembled WGS sequence"/>
</dbReference>
<evidence type="ECO:0000259" key="3">
    <source>
        <dbReference type="Pfam" id="PF03178"/>
    </source>
</evidence>
<dbReference type="AlphaFoldDB" id="M0ZWK6"/>
<dbReference type="EnsemblPlants" id="PGSC0003DMT400009595">
    <property type="protein sequence ID" value="PGSC0003DMT400009595"/>
    <property type="gene ID" value="PGSC0003DMG400003744"/>
</dbReference>